<dbReference type="EMBL" id="CP017141">
    <property type="protein sequence ID" value="AOM79142.1"/>
    <property type="molecule type" value="Genomic_DNA"/>
</dbReference>
<feature type="region of interest" description="Disordered" evidence="1">
    <location>
        <begin position="120"/>
        <end position="186"/>
    </location>
</feature>
<accession>A0A1D7QKD2</accession>
<sequence>MPFRAEAQVSISLNIGSQPLWGPVGYDYVDNYYLPDIECYYNVPRRQFIYLDNSRWIYSSSLPSRYRGYDLYSGYKVVVNSRDPYRHFERDRVSYARYRNVRNQRVIRYSDDSRYYVIKGHPHGRSYGRGRDRDDRDHGNWRGRDRDDDRRGGYGRGRDRDDDRGHGRGDRDNGKGHGRGHGRGRD</sequence>
<proteinExistence type="predicted"/>
<dbReference type="AlphaFoldDB" id="A0A1D7QKD2"/>
<evidence type="ECO:0000256" key="1">
    <source>
        <dbReference type="SAM" id="MobiDB-lite"/>
    </source>
</evidence>
<feature type="compositionally biased region" description="Basic and acidic residues" evidence="1">
    <location>
        <begin position="129"/>
        <end position="175"/>
    </location>
</feature>
<reference evidence="2 3" key="1">
    <citation type="submission" date="2016-08" db="EMBL/GenBank/DDBJ databases">
        <authorList>
            <person name="Seilhamer J.J."/>
        </authorList>
    </citation>
    <scope>NUCLEOTIDE SEQUENCE [LARGE SCALE GENOMIC DNA]</scope>
    <source>
        <strain evidence="2 3">DX4</strain>
    </source>
</reference>
<evidence type="ECO:0000313" key="2">
    <source>
        <dbReference type="EMBL" id="AOM79142.1"/>
    </source>
</evidence>
<name>A0A1D7QKD2_9SPHI</name>
<evidence type="ECO:0000313" key="3">
    <source>
        <dbReference type="Proteomes" id="UP000094313"/>
    </source>
</evidence>
<dbReference type="Proteomes" id="UP000094313">
    <property type="component" value="Chromosome"/>
</dbReference>
<organism evidence="2 3">
    <name type="scientific">Pedobacter steynii</name>
    <dbReference type="NCBI Taxonomy" id="430522"/>
    <lineage>
        <taxon>Bacteria</taxon>
        <taxon>Pseudomonadati</taxon>
        <taxon>Bacteroidota</taxon>
        <taxon>Sphingobacteriia</taxon>
        <taxon>Sphingobacteriales</taxon>
        <taxon>Sphingobacteriaceae</taxon>
        <taxon>Pedobacter</taxon>
    </lineage>
</organism>
<dbReference type="KEGG" id="psty:BFS30_19385"/>
<protein>
    <submittedName>
        <fullName evidence="2">Uncharacterized protein</fullName>
    </submittedName>
</protein>
<dbReference type="OrthoDB" id="799522at2"/>
<gene>
    <name evidence="2" type="ORF">BFS30_19385</name>
</gene>
<keyword evidence="3" id="KW-1185">Reference proteome</keyword>
<feature type="compositionally biased region" description="Basic residues" evidence="1">
    <location>
        <begin position="176"/>
        <end position="186"/>
    </location>
</feature>